<reference evidence="1 2" key="1">
    <citation type="submission" date="2017-03" db="EMBL/GenBank/DDBJ databases">
        <title>Genome analysis of strain PAMC 26577.</title>
        <authorList>
            <person name="Oh H.-M."/>
            <person name="Yang J.-A."/>
        </authorList>
    </citation>
    <scope>NUCLEOTIDE SEQUENCE [LARGE SCALE GENOMIC DNA]</scope>
    <source>
        <strain evidence="1 2">PAMC 26577</strain>
    </source>
</reference>
<evidence type="ECO:0000313" key="1">
    <source>
        <dbReference type="EMBL" id="OTP79437.1"/>
    </source>
</evidence>
<sequence>MIDAIRECPEGDVIHVHVMSFPLQIECAMCDAIGDWVYAVPYYCGPVAEGMSEGGYRCVCKPCHDRWARWNDSLMYYGA</sequence>
<proteinExistence type="predicted"/>
<dbReference type="EMBL" id="NBTZ01000009">
    <property type="protein sequence ID" value="OTP79437.1"/>
    <property type="molecule type" value="Genomic_DNA"/>
</dbReference>
<dbReference type="AlphaFoldDB" id="A0A242N700"/>
<dbReference type="RefSeq" id="WP_075357886.1">
    <property type="nucleotide sequence ID" value="NZ_MSRG01000020.1"/>
</dbReference>
<name>A0A242N700_CABSO</name>
<dbReference type="Proteomes" id="UP000195221">
    <property type="component" value="Unassembled WGS sequence"/>
</dbReference>
<organism evidence="1 2">
    <name type="scientific">Caballeronia sordidicola</name>
    <name type="common">Burkholderia sordidicola</name>
    <dbReference type="NCBI Taxonomy" id="196367"/>
    <lineage>
        <taxon>Bacteria</taxon>
        <taxon>Pseudomonadati</taxon>
        <taxon>Pseudomonadota</taxon>
        <taxon>Betaproteobacteria</taxon>
        <taxon>Burkholderiales</taxon>
        <taxon>Burkholderiaceae</taxon>
        <taxon>Caballeronia</taxon>
    </lineage>
</organism>
<comment type="caution">
    <text evidence="1">The sequence shown here is derived from an EMBL/GenBank/DDBJ whole genome shotgun (WGS) entry which is preliminary data.</text>
</comment>
<gene>
    <name evidence="1" type="ORF">PAMC26577_00820</name>
</gene>
<protein>
    <submittedName>
        <fullName evidence="1">Uncharacterized protein</fullName>
    </submittedName>
</protein>
<evidence type="ECO:0000313" key="2">
    <source>
        <dbReference type="Proteomes" id="UP000195221"/>
    </source>
</evidence>
<accession>A0A242N700</accession>